<name>A0ACA6AWQ5_EHRCJ</name>
<dbReference type="Proteomes" id="UP000000435">
    <property type="component" value="Chromosome"/>
</dbReference>
<organism evidence="1 2">
    <name type="scientific">Ehrlichia canis (strain Jake)</name>
    <dbReference type="NCBI Taxonomy" id="269484"/>
    <lineage>
        <taxon>Bacteria</taxon>
        <taxon>Pseudomonadati</taxon>
        <taxon>Pseudomonadota</taxon>
        <taxon>Alphaproteobacteria</taxon>
        <taxon>Rickettsiales</taxon>
        <taxon>Anaplasmataceae</taxon>
        <taxon>Ehrlichia</taxon>
    </lineage>
</organism>
<dbReference type="EMBL" id="CP000107">
    <property type="protein sequence ID" value="AAZ68899.1"/>
    <property type="molecule type" value="Genomic_DNA"/>
</dbReference>
<sequence length="436" mass="48902">MLNVNTYNLKLCHKWLVLGVSALGISGLLSIFVILLRLPISKSFILNVDKVFDTSLVIHVNLSVLVWASSIVSIISSLIISTNKYSKCFTYLCYLAFIGTFLMVLSVFFPNAEPIKNNYVPVINNTCFLSGLIIFIVSILFHSILSIKSHNLKIHQDVALGVHGISIILICAVLCFTMSYYSIHKNNYFSIISFYENVFWGGGHILQMAFSQALLVVYLIMLGTNNKLLNKNLINTIFIINTLSTVIGPIVYIYHPSDSQFAIDFFIWHMRILGGIIPVFVFILTLFNLKTLLKHNYHSLICTTLLFSYGGILGILTIHGNVTIPAHYHGSIVGMTIAFMGFIYWLLPKLNFGYTNNFYTNLQVYVYSLGQFLHITGLEWLGGYGALRKVAYLPDTASKIAKHCFTLGGLMAIIGGCMFVVIVLLQIRKKKSNEVQ</sequence>
<protein>
    <submittedName>
        <fullName evidence="1">Cytochrome c oxidase, subunit I</fullName>
    </submittedName>
</protein>
<gene>
    <name evidence="1" type="ordered locus">Ecaj_0868</name>
</gene>
<evidence type="ECO:0000313" key="2">
    <source>
        <dbReference type="Proteomes" id="UP000000435"/>
    </source>
</evidence>
<reference evidence="2" key="1">
    <citation type="journal article" date="2006" name="J. Bacteriol.">
        <title>The genome of the obligately intracellular bacterium Ehrlichia canis reveals themes of complex membrane structure and immune evasion strategies.</title>
        <authorList>
            <person name="Mavromatis K."/>
            <person name="Doyle C.K."/>
            <person name="Lykidis A."/>
            <person name="Ivanova N."/>
            <person name="Francino M.P."/>
            <person name="Chain P."/>
            <person name="Shin M."/>
            <person name="Malfatti S."/>
            <person name="Larimer F."/>
            <person name="Copeland A."/>
            <person name="Detter J.C."/>
            <person name="Land M."/>
            <person name="Richardson P.M."/>
            <person name="Yu X.J."/>
            <person name="Walker D.H."/>
            <person name="McBride J.W."/>
            <person name="Kyrpides N.C."/>
        </authorList>
    </citation>
    <scope>NUCLEOTIDE SEQUENCE [LARGE SCALE GENOMIC DNA]</scope>
    <source>
        <strain evidence="2">Jake</strain>
    </source>
</reference>
<accession>A0ACA6AWQ5</accession>
<evidence type="ECO:0000313" key="1">
    <source>
        <dbReference type="EMBL" id="AAZ68899.1"/>
    </source>
</evidence>
<keyword evidence="2" id="KW-1185">Reference proteome</keyword>
<proteinExistence type="predicted"/>